<keyword evidence="15 19" id="KW-0496">Mitochondrion</keyword>
<evidence type="ECO:0000256" key="1">
    <source>
        <dbReference type="ARBA" id="ARBA00004141"/>
    </source>
</evidence>
<evidence type="ECO:0000256" key="16">
    <source>
        <dbReference type="SAM" id="Phobius"/>
    </source>
</evidence>
<feature type="domain" description="Cytochrome oxidase subunit II copper A binding" evidence="17">
    <location>
        <begin position="91"/>
        <end position="216"/>
    </location>
</feature>
<dbReference type="PROSITE" id="PS50857">
    <property type="entry name" value="COX2_CUA"/>
    <property type="match status" value="1"/>
</dbReference>
<keyword evidence="7 15" id="KW-0479">Metal-binding</keyword>
<keyword evidence="10 15" id="KW-0249">Electron transport</keyword>
<sequence length="222" mass="24896">MISMWSQMLFSDHMGLWSFFLNRFHDYTCALLGGLLVFIGVVSASKVSNQHTTDKSLSLAPEIVWTVAPVVMLLLVCIPSLKLLYMMDRTEPFLTVKIMGRQWYWNYALGDMDFDSYMSNSNGYRLLDTDHRLVLPVMVNVRGLVTGGDVIHSWSVPVLAVKADAVPGRLNQLSMFSMNVGVAYGQCSEICGANHSFMPISVEMVSLVHFCDWFSVGVSDEF</sequence>
<evidence type="ECO:0000256" key="14">
    <source>
        <dbReference type="ARBA" id="ARBA00049512"/>
    </source>
</evidence>
<dbReference type="Gene3D" id="2.60.40.420">
    <property type="entry name" value="Cupredoxins - blue copper proteins"/>
    <property type="match status" value="1"/>
</dbReference>
<organism evidence="19">
    <name type="scientific">Flustrellidra hispida</name>
    <dbReference type="NCBI Taxonomy" id="97271"/>
    <lineage>
        <taxon>Eukaryota</taxon>
        <taxon>Metazoa</taxon>
        <taxon>Spiralia</taxon>
        <taxon>Lophotrochozoa</taxon>
        <taxon>Bryozoa</taxon>
        <taxon>Gymnolaemata</taxon>
        <taxon>Ctenostomatida</taxon>
        <taxon>Flustrellidridae</taxon>
        <taxon>Flustrellidra</taxon>
    </lineage>
</organism>
<comment type="subcellular location">
    <subcellularLocation>
        <location evidence="1">Membrane</location>
        <topology evidence="1">Multi-pass membrane protein</topology>
    </subcellularLocation>
    <subcellularLocation>
        <location evidence="15">Mitochondrion inner membrane</location>
        <topology evidence="15">Multi-pass membrane protein</topology>
    </subcellularLocation>
</comment>
<evidence type="ECO:0000256" key="15">
    <source>
        <dbReference type="RuleBase" id="RU000457"/>
    </source>
</evidence>
<dbReference type="CTD" id="4513"/>
<feature type="domain" description="Cytochrome oxidase subunit II transmembrane region profile" evidence="18">
    <location>
        <begin position="2"/>
        <end position="91"/>
    </location>
</feature>
<dbReference type="InterPro" id="IPR011759">
    <property type="entry name" value="Cyt_c_oxidase_su2_TM_dom"/>
</dbReference>
<evidence type="ECO:0000256" key="3">
    <source>
        <dbReference type="ARBA" id="ARBA00015946"/>
    </source>
</evidence>
<dbReference type="SUPFAM" id="SSF81464">
    <property type="entry name" value="Cytochrome c oxidase subunit II-like, transmembrane region"/>
    <property type="match status" value="1"/>
</dbReference>
<dbReference type="InterPro" id="IPR002429">
    <property type="entry name" value="CcO_II-like_C"/>
</dbReference>
<dbReference type="GO" id="GO:0042773">
    <property type="term" value="P:ATP synthesis coupled electron transport"/>
    <property type="evidence" value="ECO:0007669"/>
    <property type="project" value="TreeGrafter"/>
</dbReference>
<dbReference type="EMBL" id="DQ157889">
    <property type="protein sequence ID" value="AAZ76754.1"/>
    <property type="molecule type" value="Genomic_DNA"/>
</dbReference>
<keyword evidence="8" id="KW-0460">Magnesium</keyword>
<accession>Q15K52</accession>
<feature type="transmembrane region" description="Helical" evidence="16">
    <location>
        <begin position="63"/>
        <end position="85"/>
    </location>
</feature>
<comment type="function">
    <text evidence="15">Component of the cytochrome c oxidase, the last enzyme in the mitochondrial electron transport chain which drives oxidative phosphorylation. The respiratory chain contains 3 multisubunit complexes succinate dehydrogenase (complex II, CII), ubiquinol-cytochrome c oxidoreductase (cytochrome b-c1 complex, complex III, CIII) and cytochrome c oxidase (complex IV, CIV), that cooperate to transfer electrons derived from NADH and succinate to molecular oxygen, creating an electrochemical gradient over the inner membrane that drives transmembrane transport and the ATP synthase. Cytochrome c oxidase is the component of the respiratory chain that catalyzes the reduction of oxygen to water. Electrons originating from reduced cytochrome c in the intermembrane space (IMS) are transferred via the dinuclear copper A center (CU(A)) of subunit 2 and heme A of subunit 1 to the active site in subunit 1, a binuclear center (BNC) formed by heme A3 and copper B (CU(B)). The BNC reduces molecular oxygen to 2 water molecules using 4 electrons from cytochrome c in the IMS and 4 protons from the mitochondrial matrix.</text>
</comment>
<keyword evidence="9" id="KW-1278">Translocase</keyword>
<dbReference type="RefSeq" id="YP_654703.1">
    <property type="nucleotide sequence ID" value="NC_008192.1"/>
</dbReference>
<evidence type="ECO:0000259" key="18">
    <source>
        <dbReference type="PROSITE" id="PS50999"/>
    </source>
</evidence>
<dbReference type="GeneID" id="4156015"/>
<dbReference type="AlphaFoldDB" id="Q15K52"/>
<dbReference type="PROSITE" id="PS00078">
    <property type="entry name" value="COX2"/>
    <property type="match status" value="1"/>
</dbReference>
<evidence type="ECO:0000256" key="5">
    <source>
        <dbReference type="ARBA" id="ARBA00022660"/>
    </source>
</evidence>
<evidence type="ECO:0000259" key="17">
    <source>
        <dbReference type="PROSITE" id="PS50857"/>
    </source>
</evidence>
<protein>
    <recommendedName>
        <fullName evidence="3 15">Cytochrome c oxidase subunit 2</fullName>
    </recommendedName>
</protein>
<evidence type="ECO:0000256" key="9">
    <source>
        <dbReference type="ARBA" id="ARBA00022967"/>
    </source>
</evidence>
<dbReference type="InterPro" id="IPR036257">
    <property type="entry name" value="Cyt_c_oxidase_su2_TM_sf"/>
</dbReference>
<dbReference type="PROSITE" id="PS50999">
    <property type="entry name" value="COX2_TM"/>
    <property type="match status" value="1"/>
</dbReference>
<reference evidence="19" key="1">
    <citation type="journal article" date="2006" name="Mol. Phylogenet. Evol.">
        <title>The complete mitochondrial genome of Flustrellidra hispida and the phylogenetic position of Bryozoa among the Metazoa.</title>
        <authorList>
            <person name="Waeschenbach A."/>
            <person name="Telford M.J."/>
            <person name="Porter J.S."/>
            <person name="Littlewood D.T."/>
        </authorList>
    </citation>
    <scope>NUCLEOTIDE SEQUENCE</scope>
</reference>
<dbReference type="InterPro" id="IPR045187">
    <property type="entry name" value="CcO_II"/>
</dbReference>
<dbReference type="PANTHER" id="PTHR22888:SF9">
    <property type="entry name" value="CYTOCHROME C OXIDASE SUBUNIT 2"/>
    <property type="match status" value="1"/>
</dbReference>
<keyword evidence="15" id="KW-0999">Mitochondrion inner membrane</keyword>
<gene>
    <name evidence="19" type="primary">COX2</name>
</gene>
<evidence type="ECO:0000256" key="4">
    <source>
        <dbReference type="ARBA" id="ARBA00022448"/>
    </source>
</evidence>
<dbReference type="SUPFAM" id="SSF49503">
    <property type="entry name" value="Cupredoxins"/>
    <property type="match status" value="1"/>
</dbReference>
<evidence type="ECO:0000313" key="19">
    <source>
        <dbReference type="EMBL" id="AAZ76754.1"/>
    </source>
</evidence>
<evidence type="ECO:0000256" key="10">
    <source>
        <dbReference type="ARBA" id="ARBA00022982"/>
    </source>
</evidence>
<dbReference type="PRINTS" id="PR01166">
    <property type="entry name" value="CYCOXIDASEII"/>
</dbReference>
<evidence type="ECO:0000256" key="13">
    <source>
        <dbReference type="ARBA" id="ARBA00023136"/>
    </source>
</evidence>
<dbReference type="Pfam" id="PF00116">
    <property type="entry name" value="COX2"/>
    <property type="match status" value="1"/>
</dbReference>
<dbReference type="InterPro" id="IPR008972">
    <property type="entry name" value="Cupredoxin"/>
</dbReference>
<keyword evidence="12 15" id="KW-0186">Copper</keyword>
<evidence type="ECO:0000256" key="11">
    <source>
        <dbReference type="ARBA" id="ARBA00022989"/>
    </source>
</evidence>
<keyword evidence="6 15" id="KW-0812">Transmembrane</keyword>
<dbReference type="InterPro" id="IPR001505">
    <property type="entry name" value="Copper_CuA"/>
</dbReference>
<keyword evidence="5 15" id="KW-0679">Respiratory chain</keyword>
<dbReference type="GO" id="GO:0004129">
    <property type="term" value="F:cytochrome-c oxidase activity"/>
    <property type="evidence" value="ECO:0007669"/>
    <property type="project" value="UniProtKB-EC"/>
</dbReference>
<comment type="cofactor">
    <cofactor evidence="15">
        <name>Cu cation</name>
        <dbReference type="ChEBI" id="CHEBI:23378"/>
    </cofactor>
    <text evidence="15">Binds a copper A center.</text>
</comment>
<dbReference type="PANTHER" id="PTHR22888">
    <property type="entry name" value="CYTOCHROME C OXIDASE, SUBUNIT II"/>
    <property type="match status" value="1"/>
</dbReference>
<evidence type="ECO:0000256" key="8">
    <source>
        <dbReference type="ARBA" id="ARBA00022842"/>
    </source>
</evidence>
<comment type="similarity">
    <text evidence="2 15">Belongs to the cytochrome c oxidase subunit 2 family.</text>
</comment>
<proteinExistence type="inferred from homology"/>
<geneLocation type="mitochondrion" evidence="19"/>
<keyword evidence="13 15" id="KW-0472">Membrane</keyword>
<keyword evidence="4 15" id="KW-0813">Transport</keyword>
<comment type="catalytic activity">
    <reaction evidence="14">
        <text>4 Fe(II)-[cytochrome c] + O2 + 8 H(+)(in) = 4 Fe(III)-[cytochrome c] + 2 H2O + 4 H(+)(out)</text>
        <dbReference type="Rhea" id="RHEA:11436"/>
        <dbReference type="Rhea" id="RHEA-COMP:10350"/>
        <dbReference type="Rhea" id="RHEA-COMP:14399"/>
        <dbReference type="ChEBI" id="CHEBI:15377"/>
        <dbReference type="ChEBI" id="CHEBI:15378"/>
        <dbReference type="ChEBI" id="CHEBI:15379"/>
        <dbReference type="ChEBI" id="CHEBI:29033"/>
        <dbReference type="ChEBI" id="CHEBI:29034"/>
        <dbReference type="EC" id="7.1.1.9"/>
    </reaction>
    <physiologicalReaction direction="left-to-right" evidence="14">
        <dbReference type="Rhea" id="RHEA:11437"/>
    </physiologicalReaction>
</comment>
<dbReference type="GO" id="GO:0005507">
    <property type="term" value="F:copper ion binding"/>
    <property type="evidence" value="ECO:0007669"/>
    <property type="project" value="InterPro"/>
</dbReference>
<dbReference type="Pfam" id="PF02790">
    <property type="entry name" value="COX2_TM"/>
    <property type="match status" value="1"/>
</dbReference>
<evidence type="ECO:0000256" key="12">
    <source>
        <dbReference type="ARBA" id="ARBA00023008"/>
    </source>
</evidence>
<evidence type="ECO:0000256" key="7">
    <source>
        <dbReference type="ARBA" id="ARBA00022723"/>
    </source>
</evidence>
<name>Q15K52_9BILA</name>
<keyword evidence="11 16" id="KW-1133">Transmembrane helix</keyword>
<evidence type="ECO:0000256" key="2">
    <source>
        <dbReference type="ARBA" id="ARBA00007866"/>
    </source>
</evidence>
<dbReference type="GO" id="GO:0005743">
    <property type="term" value="C:mitochondrial inner membrane"/>
    <property type="evidence" value="ECO:0007669"/>
    <property type="project" value="UniProtKB-SubCell"/>
</dbReference>
<evidence type="ECO:0000256" key="6">
    <source>
        <dbReference type="ARBA" id="ARBA00022692"/>
    </source>
</evidence>
<dbReference type="Gene3D" id="1.10.287.90">
    <property type="match status" value="1"/>
</dbReference>